<evidence type="ECO:0000259" key="4">
    <source>
        <dbReference type="PROSITE" id="PS50188"/>
    </source>
</evidence>
<comment type="caution">
    <text evidence="5">The sequence shown here is derived from an EMBL/GenBank/DDBJ whole genome shotgun (WGS) entry which is preliminary data.</text>
</comment>
<evidence type="ECO:0000313" key="6">
    <source>
        <dbReference type="Proteomes" id="UP001174136"/>
    </source>
</evidence>
<organism evidence="5 6">
    <name type="scientific">Merluccius polli</name>
    <name type="common">Benguela hake</name>
    <name type="synonym">Merluccius cadenati</name>
    <dbReference type="NCBI Taxonomy" id="89951"/>
    <lineage>
        <taxon>Eukaryota</taxon>
        <taxon>Metazoa</taxon>
        <taxon>Chordata</taxon>
        <taxon>Craniata</taxon>
        <taxon>Vertebrata</taxon>
        <taxon>Euteleostomi</taxon>
        <taxon>Actinopterygii</taxon>
        <taxon>Neopterygii</taxon>
        <taxon>Teleostei</taxon>
        <taxon>Neoteleostei</taxon>
        <taxon>Acanthomorphata</taxon>
        <taxon>Zeiogadaria</taxon>
        <taxon>Gadariae</taxon>
        <taxon>Gadiformes</taxon>
        <taxon>Gadoidei</taxon>
        <taxon>Merlucciidae</taxon>
        <taxon>Merluccius</taxon>
    </lineage>
</organism>
<proteinExistence type="predicted"/>
<dbReference type="InterPro" id="IPR003877">
    <property type="entry name" value="SPRY_dom"/>
</dbReference>
<accession>A0AA47MFF4</accession>
<keyword evidence="2" id="KW-0863">Zinc-finger</keyword>
<dbReference type="PANTHER" id="PTHR25465:SF14">
    <property type="entry name" value="E3 UBIQUITIN-PROTEIN LIGASE TRIM65"/>
    <property type="match status" value="1"/>
</dbReference>
<name>A0AA47MFF4_MERPO</name>
<dbReference type="GO" id="GO:0008270">
    <property type="term" value="F:zinc ion binding"/>
    <property type="evidence" value="ECO:0007669"/>
    <property type="project" value="UniProtKB-KW"/>
</dbReference>
<dbReference type="InterPro" id="IPR043136">
    <property type="entry name" value="B30.2/SPRY_sf"/>
</dbReference>
<evidence type="ECO:0000256" key="1">
    <source>
        <dbReference type="ARBA" id="ARBA00022723"/>
    </source>
</evidence>
<dbReference type="PANTHER" id="PTHR25465">
    <property type="entry name" value="B-BOX DOMAIN CONTAINING"/>
    <property type="match status" value="1"/>
</dbReference>
<dbReference type="EMBL" id="JAOPHQ010004553">
    <property type="protein sequence ID" value="KAK0139084.1"/>
    <property type="molecule type" value="Genomic_DNA"/>
</dbReference>
<dbReference type="GO" id="GO:0005737">
    <property type="term" value="C:cytoplasm"/>
    <property type="evidence" value="ECO:0007669"/>
    <property type="project" value="UniProtKB-ARBA"/>
</dbReference>
<keyword evidence="6" id="KW-1185">Reference proteome</keyword>
<sequence>MEVEEDPLYPDHPERFDSWPQVLCREGLTGRCYWEVERRGGVAIGVTYRGITRRGEGDDSLLGGNNKSWSLYCDDDDDYSAWYNGSETAIRPPPPVSTRVGVYLDRPAGTLSFYRVSPGVGGSSDTLTLIYTFHTTFTQEDLIPGFGFSSGSSVSLCGL</sequence>
<evidence type="ECO:0000256" key="2">
    <source>
        <dbReference type="ARBA" id="ARBA00022771"/>
    </source>
</evidence>
<keyword evidence="1" id="KW-0479">Metal-binding</keyword>
<dbReference type="SUPFAM" id="SSF49899">
    <property type="entry name" value="Concanavalin A-like lectins/glucanases"/>
    <property type="match status" value="1"/>
</dbReference>
<dbReference type="Pfam" id="PF13765">
    <property type="entry name" value="PRY"/>
    <property type="match status" value="1"/>
</dbReference>
<dbReference type="InterPro" id="IPR006574">
    <property type="entry name" value="PRY"/>
</dbReference>
<dbReference type="Pfam" id="PF00622">
    <property type="entry name" value="SPRY"/>
    <property type="match status" value="1"/>
</dbReference>
<protein>
    <submittedName>
        <fullName evidence="5">Neoverrucotoxin subunit beta</fullName>
    </submittedName>
</protein>
<dbReference type="SMART" id="SM00449">
    <property type="entry name" value="SPRY"/>
    <property type="match status" value="1"/>
</dbReference>
<keyword evidence="3" id="KW-0862">Zinc</keyword>
<dbReference type="InterPro" id="IPR013320">
    <property type="entry name" value="ConA-like_dom_sf"/>
</dbReference>
<dbReference type="Proteomes" id="UP001174136">
    <property type="component" value="Unassembled WGS sequence"/>
</dbReference>
<reference evidence="5" key="1">
    <citation type="journal article" date="2023" name="Front. Mar. Sci.">
        <title>A new Merluccius polli reference genome to investigate the effects of global change in West African waters.</title>
        <authorList>
            <person name="Mateo J.L."/>
            <person name="Blanco-Fernandez C."/>
            <person name="Garcia-Vazquez E."/>
            <person name="Machado-Schiaffino G."/>
        </authorList>
    </citation>
    <scope>NUCLEOTIDE SEQUENCE</scope>
    <source>
        <strain evidence="5">C29</strain>
        <tissue evidence="5">Fin</tissue>
    </source>
</reference>
<dbReference type="InterPro" id="IPR051051">
    <property type="entry name" value="E3_ubiq-ligase_TRIM/RNF"/>
</dbReference>
<evidence type="ECO:0000313" key="5">
    <source>
        <dbReference type="EMBL" id="KAK0139084.1"/>
    </source>
</evidence>
<dbReference type="PROSITE" id="PS50188">
    <property type="entry name" value="B302_SPRY"/>
    <property type="match status" value="1"/>
</dbReference>
<dbReference type="AlphaFoldDB" id="A0AA47MFF4"/>
<dbReference type="InterPro" id="IPR001870">
    <property type="entry name" value="B30.2/SPRY"/>
</dbReference>
<dbReference type="Gene3D" id="2.60.120.920">
    <property type="match status" value="1"/>
</dbReference>
<gene>
    <name evidence="5" type="primary">STXB_30</name>
    <name evidence="5" type="ORF">N1851_024358</name>
</gene>
<evidence type="ECO:0000256" key="3">
    <source>
        <dbReference type="ARBA" id="ARBA00022833"/>
    </source>
</evidence>
<feature type="domain" description="B30.2/SPRY" evidence="4">
    <location>
        <begin position="1"/>
        <end position="159"/>
    </location>
</feature>